<reference evidence="3" key="1">
    <citation type="submission" date="2022-04" db="EMBL/GenBank/DDBJ databases">
        <authorList>
            <person name="Xu L."/>
            <person name="Lv Z."/>
        </authorList>
    </citation>
    <scope>NUCLEOTIDE SEQUENCE</scope>
    <source>
        <strain evidence="3">LV_2022a</strain>
    </source>
</reference>
<sequence>MEIQPLDATWHKSSRVASCITLRAETAHDRPGSESSNLTTMRTVERNTKQRRNQPPTGPTQAVHLGDLLRIWVRPATKIILPSSDFQGPTRAFRTPQEGWCFTEASPLSPDKPIPGGGCTPNKEKRTLPRTLADISEVGCVTALGACRTKNARNIHQSPWTGSGILTRFPFVTGGCDLQLCTLMQ</sequence>
<evidence type="ECO:0000313" key="2">
    <source>
        <dbReference type="EMBL" id="KAK4467356.1"/>
    </source>
</evidence>
<evidence type="ECO:0000313" key="3">
    <source>
        <dbReference type="EMBL" id="KAK4467380.1"/>
    </source>
</evidence>
<keyword evidence="4" id="KW-1185">Reference proteome</keyword>
<dbReference type="EMBL" id="JALJAT010000168">
    <property type="protein sequence ID" value="KAK4467356.1"/>
    <property type="molecule type" value="Genomic_DNA"/>
</dbReference>
<reference evidence="3" key="2">
    <citation type="journal article" date="2023" name="Infect Dis Poverty">
        <title>Chromosome-scale genome of the human blood fluke Schistosoma mekongi and its implications for public health.</title>
        <authorList>
            <person name="Zhou M."/>
            <person name="Xu L."/>
            <person name="Xu D."/>
            <person name="Chen W."/>
            <person name="Khan J."/>
            <person name="Hu Y."/>
            <person name="Huang H."/>
            <person name="Wei H."/>
            <person name="Zhang Y."/>
            <person name="Chusongsang P."/>
            <person name="Tanasarnprasert K."/>
            <person name="Hu X."/>
            <person name="Limpanont Y."/>
            <person name="Lv Z."/>
        </authorList>
    </citation>
    <scope>NUCLEOTIDE SEQUENCE</scope>
    <source>
        <strain evidence="3">LV_2022a</strain>
    </source>
</reference>
<evidence type="ECO:0000313" key="4">
    <source>
        <dbReference type="Proteomes" id="UP001292079"/>
    </source>
</evidence>
<proteinExistence type="predicted"/>
<accession>A0AAE2D1T2</accession>
<dbReference type="Proteomes" id="UP001292079">
    <property type="component" value="Unassembled WGS sequence"/>
</dbReference>
<comment type="caution">
    <text evidence="3">The sequence shown here is derived from an EMBL/GenBank/DDBJ whole genome shotgun (WGS) entry which is preliminary data.</text>
</comment>
<gene>
    <name evidence="3" type="ORF">MN116_008845</name>
    <name evidence="2" type="ORF">MN116_008880</name>
</gene>
<protein>
    <submittedName>
        <fullName evidence="3">Uncharacterized protein</fullName>
    </submittedName>
</protein>
<feature type="region of interest" description="Disordered" evidence="1">
    <location>
        <begin position="26"/>
        <end position="62"/>
    </location>
</feature>
<organism evidence="3 4">
    <name type="scientific">Schistosoma mekongi</name>
    <name type="common">Parasitic worm</name>
    <dbReference type="NCBI Taxonomy" id="38744"/>
    <lineage>
        <taxon>Eukaryota</taxon>
        <taxon>Metazoa</taxon>
        <taxon>Spiralia</taxon>
        <taxon>Lophotrochozoa</taxon>
        <taxon>Platyhelminthes</taxon>
        <taxon>Trematoda</taxon>
        <taxon>Digenea</taxon>
        <taxon>Strigeidida</taxon>
        <taxon>Schistosomatoidea</taxon>
        <taxon>Schistosomatidae</taxon>
        <taxon>Schistosoma</taxon>
    </lineage>
</organism>
<evidence type="ECO:0000256" key="1">
    <source>
        <dbReference type="SAM" id="MobiDB-lite"/>
    </source>
</evidence>
<dbReference type="EMBL" id="JALJAT010000135">
    <property type="protein sequence ID" value="KAK4467380.1"/>
    <property type="molecule type" value="Genomic_DNA"/>
</dbReference>
<dbReference type="AlphaFoldDB" id="A0AAE2D1T2"/>
<feature type="compositionally biased region" description="Polar residues" evidence="1">
    <location>
        <begin position="33"/>
        <end position="42"/>
    </location>
</feature>
<name>A0AAE2D1T2_SCHME</name>